<evidence type="ECO:0000256" key="5">
    <source>
        <dbReference type="ARBA" id="ARBA00020555"/>
    </source>
</evidence>
<dbReference type="NCBIfam" id="NF002794">
    <property type="entry name" value="PRK02925.1"/>
    <property type="match status" value="1"/>
</dbReference>
<evidence type="ECO:0000256" key="1">
    <source>
        <dbReference type="ARBA" id="ARBA00001165"/>
    </source>
</evidence>
<dbReference type="InterPro" id="IPR003766">
    <property type="entry name" value="Uronate_isomerase"/>
</dbReference>
<dbReference type="HAMAP" id="MF_00675">
    <property type="entry name" value="UxaC"/>
    <property type="match status" value="1"/>
</dbReference>
<dbReference type="EC" id="5.3.1.12" evidence="4 7"/>
<comment type="similarity">
    <text evidence="3 7">Belongs to the metallo-dependent hydrolases superfamily. Uronate isomerase family.</text>
</comment>
<dbReference type="Pfam" id="PF02614">
    <property type="entry name" value="UxaC"/>
    <property type="match status" value="1"/>
</dbReference>
<dbReference type="RefSeq" id="WP_379592310.1">
    <property type="nucleotide sequence ID" value="NZ_JBHTKK010000013.1"/>
</dbReference>
<comment type="catalytic activity">
    <reaction evidence="1 7">
        <text>D-glucuronate = D-fructuronate</text>
        <dbReference type="Rhea" id="RHEA:13049"/>
        <dbReference type="ChEBI" id="CHEBI:58720"/>
        <dbReference type="ChEBI" id="CHEBI:59863"/>
        <dbReference type="EC" id="5.3.1.12"/>
    </reaction>
</comment>
<keyword evidence="9" id="KW-1185">Reference proteome</keyword>
<dbReference type="PANTHER" id="PTHR30068:SF4">
    <property type="entry name" value="URONATE ISOMERASE"/>
    <property type="match status" value="1"/>
</dbReference>
<dbReference type="SUPFAM" id="SSF51556">
    <property type="entry name" value="Metallo-dependent hydrolases"/>
    <property type="match status" value="1"/>
</dbReference>
<organism evidence="8 9">
    <name type="scientific">Oceanobacillus locisalsi</name>
    <dbReference type="NCBI Taxonomy" id="546107"/>
    <lineage>
        <taxon>Bacteria</taxon>
        <taxon>Bacillati</taxon>
        <taxon>Bacillota</taxon>
        <taxon>Bacilli</taxon>
        <taxon>Bacillales</taxon>
        <taxon>Bacillaceae</taxon>
        <taxon>Oceanobacillus</taxon>
    </lineage>
</organism>
<dbReference type="PANTHER" id="PTHR30068">
    <property type="entry name" value="URONATE ISOMERASE"/>
    <property type="match status" value="1"/>
</dbReference>
<dbReference type="InterPro" id="IPR032466">
    <property type="entry name" value="Metal_Hydrolase"/>
</dbReference>
<accession>A0ABW3NJG8</accession>
<dbReference type="Gene3D" id="3.20.20.140">
    <property type="entry name" value="Metal-dependent hydrolases"/>
    <property type="match status" value="1"/>
</dbReference>
<sequence length="469" mass="53977">MTLINENFLLTTTKAKELYQSVKDIPIYDFHCHLSPKEIYEDKNFDTITDLWLGHDHYKWRLMRAYGIDEKLITGDGDKFEKFKAFIEMLPKAIMNPMYHWCYLELARYFNHFEGVQYSDAKELYQKLNDKLQQPDMSPRNILRKSNVQVVCTTDDPCDDLHYHQQLAEDASFATEVRPTFRPDFYISLNKESIQTAIQKLEKAAGAEINDLSDYIKALENRVDYFNKHGAKSADQSFSEVILTGLSEEDAAALFTDLNNGKTLSHQKTQELAGYLLTQLAKSYKKYDWVMQLHLGPLRNNNTSQFEKIGTDSGFDSLGNLLDAAALNRFLDQLNQYGYLTNTIIYPHNAHDHQMVQSAAGNFTSKDVQVQLGAAWWYNDTKDGMTQHLIDYANIGLLSQFAGMLTDSRSLLSYSRHEYFRRILCQLIGSLVEQGEIEDDPALLEGILKDICFNNAVRLFKIENIKEAH</sequence>
<dbReference type="Gene3D" id="1.10.2020.10">
    <property type="entry name" value="uronate isomerase, domain 2, chain A"/>
    <property type="match status" value="1"/>
</dbReference>
<reference evidence="9" key="1">
    <citation type="journal article" date="2019" name="Int. J. Syst. Evol. Microbiol.">
        <title>The Global Catalogue of Microorganisms (GCM) 10K type strain sequencing project: providing services to taxonomists for standard genome sequencing and annotation.</title>
        <authorList>
            <consortium name="The Broad Institute Genomics Platform"/>
            <consortium name="The Broad Institute Genome Sequencing Center for Infectious Disease"/>
            <person name="Wu L."/>
            <person name="Ma J."/>
        </authorList>
    </citation>
    <scope>NUCLEOTIDE SEQUENCE [LARGE SCALE GENOMIC DNA]</scope>
    <source>
        <strain evidence="9">CCUG 56608</strain>
    </source>
</reference>
<comment type="caution">
    <text evidence="8">The sequence shown here is derived from an EMBL/GenBank/DDBJ whole genome shotgun (WGS) entry which is preliminary data.</text>
</comment>
<dbReference type="GO" id="GO:0008880">
    <property type="term" value="F:glucuronate isomerase activity"/>
    <property type="evidence" value="ECO:0007669"/>
    <property type="project" value="UniProtKB-EC"/>
</dbReference>
<comment type="pathway">
    <text evidence="2 7">Carbohydrate metabolism; pentose and glucuronate interconversion.</text>
</comment>
<keyword evidence="6 7" id="KW-0413">Isomerase</keyword>
<evidence type="ECO:0000256" key="4">
    <source>
        <dbReference type="ARBA" id="ARBA00012546"/>
    </source>
</evidence>
<evidence type="ECO:0000256" key="2">
    <source>
        <dbReference type="ARBA" id="ARBA00004892"/>
    </source>
</evidence>
<comment type="catalytic activity">
    <reaction evidence="7">
        <text>aldehydo-D-galacturonate = keto-D-tagaturonate</text>
        <dbReference type="Rhea" id="RHEA:27702"/>
        <dbReference type="ChEBI" id="CHEBI:12952"/>
        <dbReference type="ChEBI" id="CHEBI:17886"/>
    </reaction>
</comment>
<name>A0ABW3NJG8_9BACI</name>
<gene>
    <name evidence="7 8" type="primary">uxaC</name>
    <name evidence="8" type="ORF">ACFQ19_11875</name>
</gene>
<evidence type="ECO:0000256" key="7">
    <source>
        <dbReference type="HAMAP-Rule" id="MF_00675"/>
    </source>
</evidence>
<evidence type="ECO:0000313" key="8">
    <source>
        <dbReference type="EMBL" id="MFD1066725.1"/>
    </source>
</evidence>
<proteinExistence type="inferred from homology"/>
<evidence type="ECO:0000313" key="9">
    <source>
        <dbReference type="Proteomes" id="UP001597041"/>
    </source>
</evidence>
<evidence type="ECO:0000256" key="6">
    <source>
        <dbReference type="ARBA" id="ARBA00023235"/>
    </source>
</evidence>
<dbReference type="Proteomes" id="UP001597041">
    <property type="component" value="Unassembled WGS sequence"/>
</dbReference>
<evidence type="ECO:0000256" key="3">
    <source>
        <dbReference type="ARBA" id="ARBA00008397"/>
    </source>
</evidence>
<dbReference type="EMBL" id="JBHTKK010000013">
    <property type="protein sequence ID" value="MFD1066725.1"/>
    <property type="molecule type" value="Genomic_DNA"/>
</dbReference>
<protein>
    <recommendedName>
        <fullName evidence="5 7">Uronate isomerase</fullName>
        <ecNumber evidence="4 7">5.3.1.12</ecNumber>
    </recommendedName>
    <alternativeName>
        <fullName evidence="7">Glucuronate isomerase</fullName>
    </alternativeName>
    <alternativeName>
        <fullName evidence="7">Uronic isomerase</fullName>
    </alternativeName>
</protein>